<feature type="region of interest" description="Disordered" evidence="1">
    <location>
        <begin position="521"/>
        <end position="554"/>
    </location>
</feature>
<evidence type="ECO:0000313" key="2">
    <source>
        <dbReference type="EMBL" id="KAK8129585.1"/>
    </source>
</evidence>
<evidence type="ECO:0000313" key="3">
    <source>
        <dbReference type="Proteomes" id="UP001392437"/>
    </source>
</evidence>
<organism evidence="2 3">
    <name type="scientific">Apiospora kogelbergensis</name>
    <dbReference type="NCBI Taxonomy" id="1337665"/>
    <lineage>
        <taxon>Eukaryota</taxon>
        <taxon>Fungi</taxon>
        <taxon>Dikarya</taxon>
        <taxon>Ascomycota</taxon>
        <taxon>Pezizomycotina</taxon>
        <taxon>Sordariomycetes</taxon>
        <taxon>Xylariomycetidae</taxon>
        <taxon>Amphisphaeriales</taxon>
        <taxon>Apiosporaceae</taxon>
        <taxon>Apiospora</taxon>
    </lineage>
</organism>
<keyword evidence="3" id="KW-1185">Reference proteome</keyword>
<accession>A0AAW0R714</accession>
<feature type="compositionally biased region" description="Basic and acidic residues" evidence="1">
    <location>
        <begin position="963"/>
        <end position="979"/>
    </location>
</feature>
<dbReference type="Proteomes" id="UP001392437">
    <property type="component" value="Unassembled WGS sequence"/>
</dbReference>
<feature type="region of interest" description="Disordered" evidence="1">
    <location>
        <begin position="585"/>
        <end position="605"/>
    </location>
</feature>
<proteinExistence type="predicted"/>
<evidence type="ECO:0000256" key="1">
    <source>
        <dbReference type="SAM" id="MobiDB-lite"/>
    </source>
</evidence>
<feature type="compositionally biased region" description="Basic and acidic residues" evidence="1">
    <location>
        <begin position="906"/>
        <end position="919"/>
    </location>
</feature>
<feature type="compositionally biased region" description="Low complexity" evidence="1">
    <location>
        <begin position="947"/>
        <end position="961"/>
    </location>
</feature>
<comment type="caution">
    <text evidence="2">The sequence shown here is derived from an EMBL/GenBank/DDBJ whole genome shotgun (WGS) entry which is preliminary data.</text>
</comment>
<dbReference type="AlphaFoldDB" id="A0AAW0R714"/>
<feature type="compositionally biased region" description="Polar residues" evidence="1">
    <location>
        <begin position="933"/>
        <end position="946"/>
    </location>
</feature>
<feature type="compositionally biased region" description="Polar residues" evidence="1">
    <location>
        <begin position="265"/>
        <end position="298"/>
    </location>
</feature>
<feature type="compositionally biased region" description="Basic and acidic residues" evidence="1">
    <location>
        <begin position="585"/>
        <end position="595"/>
    </location>
</feature>
<sequence length="1056" mass="115799">MRFTPEYHGSLVAFEGPQDLVSTQIQLLPSSSRILVIPPLQHFLAGEDIENSPDARSYTLKIHDACNARAHMAHRFLEDSSPENKRLVFMDGGTAEAQLRCIRWISHNHTNGNMEKAETMYKSLARNGVAGLTGKRSEDATCGDNHGSRDDPVSQAMRAADTLDFLTASLQPSSEIDLTLTVPQIRPRSMSVPVLQFPNDFQEAVPFYVFGPSMGDPIPQNANPQQGNIPKLMSLHKSSSAVKRSKSRDRSAFKERAARWAKGAETSTGVPPLSPGTTSIGKSSQHTKASGSMPNSPSVVYGEAYMVDVRATSKEHAARTLRRGKSCDSIRANLKTNVCNFSRSFAAKSVEGSGVHESQFPLPRDSARQRSRSRSRSNAGTGQPPQRSFSKRSRSTSRKPPPLPLDLTNITTDNGRVAYTNKSTNALVVNGRYADKATRTENCYVDHGTWTGHQHQDHRVSAGLLTPRTSESAIMASKALPETILPMVEDLVIHFIDEDSVSLLDSILDGFRRGAYPISMRSKSLKPPTTANDHGDSSPRQATPPLESDLRRPTCQVQSEDYDPFASHVYKGVNEPEKAVIRRNVDHHTSPKRIDPPTPARTPPIDETKQAIKTTFHDFQSSGLRTAICVQNALRSVLKTYFTPDDAGYHQFTFPMLPGSGSLWEPLFGKPNINDPIKEERHVDLILAVGAQRGVPKDFISVVCGSLDKLGVKPSGVSRSGRLDLRYLVANAMQSFTSQPLTNQTENNPFSNPLRLATLLVPHLENYITAHPQTRFLVLEYAPEHLSTVLCLQRLIGADLFKIAAILSPDPPKANRGHRPGYLSSGKTFGSASSVMSRTSSIRSIVASSPSPGSQSPGAESFSKANFVLTSQVSESEIALFVSTVLGVLMSKSSFYVPERPPPTLTHRESKASLAERPRSPGLPSPEYASLVSRLSAQTQNLQGTDSPSFAPSLPPLSSMLEIQEKPPSPKETPEDELKPMSSAKSIRSIRSRKSAKVQKVLGHSVKPSVDSRFESWDEDDAAFWAEERKYMPFFSDQSARKKTSSRKALKWLGLA</sequence>
<feature type="region of interest" description="Disordered" evidence="1">
    <location>
        <begin position="897"/>
        <end position="992"/>
    </location>
</feature>
<feature type="region of interest" description="Disordered" evidence="1">
    <location>
        <begin position="236"/>
        <end position="298"/>
    </location>
</feature>
<gene>
    <name evidence="2" type="ORF">PG999_001965</name>
</gene>
<protein>
    <recommendedName>
        <fullName evidence="4">Gastric mucin-like protein</fullName>
    </recommendedName>
</protein>
<feature type="compositionally biased region" description="Basic and acidic residues" evidence="1">
    <location>
        <begin position="248"/>
        <end position="258"/>
    </location>
</feature>
<reference evidence="2 3" key="1">
    <citation type="submission" date="2023-01" db="EMBL/GenBank/DDBJ databases">
        <title>Analysis of 21 Apiospora genomes using comparative genomics revels a genus with tremendous synthesis potential of carbohydrate active enzymes and secondary metabolites.</title>
        <authorList>
            <person name="Sorensen T."/>
        </authorList>
    </citation>
    <scope>NUCLEOTIDE SEQUENCE [LARGE SCALE GENOMIC DNA]</scope>
    <source>
        <strain evidence="2 3">CBS 117206</strain>
    </source>
</reference>
<name>A0AAW0R714_9PEZI</name>
<dbReference type="EMBL" id="JAQQWP010000002">
    <property type="protein sequence ID" value="KAK8129585.1"/>
    <property type="molecule type" value="Genomic_DNA"/>
</dbReference>
<evidence type="ECO:0008006" key="4">
    <source>
        <dbReference type="Google" id="ProtNLM"/>
    </source>
</evidence>
<feature type="region of interest" description="Disordered" evidence="1">
    <location>
        <begin position="350"/>
        <end position="411"/>
    </location>
</feature>